<gene>
    <name evidence="1" type="ORF">GCM10011511_57620</name>
</gene>
<dbReference type="RefSeq" id="WP_188938289.1">
    <property type="nucleotide sequence ID" value="NZ_BMJC01000009.1"/>
</dbReference>
<accession>A0A8J2UJV8</accession>
<dbReference type="Proteomes" id="UP000607559">
    <property type="component" value="Unassembled WGS sequence"/>
</dbReference>
<organism evidence="1 2">
    <name type="scientific">Puia dinghuensis</name>
    <dbReference type="NCBI Taxonomy" id="1792502"/>
    <lineage>
        <taxon>Bacteria</taxon>
        <taxon>Pseudomonadati</taxon>
        <taxon>Bacteroidota</taxon>
        <taxon>Chitinophagia</taxon>
        <taxon>Chitinophagales</taxon>
        <taxon>Chitinophagaceae</taxon>
        <taxon>Puia</taxon>
    </lineage>
</organism>
<dbReference type="AlphaFoldDB" id="A0A8J2UJV8"/>
<proteinExistence type="predicted"/>
<protein>
    <submittedName>
        <fullName evidence="1">Uncharacterized protein</fullName>
    </submittedName>
</protein>
<evidence type="ECO:0000313" key="2">
    <source>
        <dbReference type="Proteomes" id="UP000607559"/>
    </source>
</evidence>
<comment type="caution">
    <text evidence="1">The sequence shown here is derived from an EMBL/GenBank/DDBJ whole genome shotgun (WGS) entry which is preliminary data.</text>
</comment>
<dbReference type="EMBL" id="BMJC01000009">
    <property type="protein sequence ID" value="GGB26126.1"/>
    <property type="molecule type" value="Genomic_DNA"/>
</dbReference>
<reference evidence="1" key="2">
    <citation type="submission" date="2020-09" db="EMBL/GenBank/DDBJ databases">
        <authorList>
            <person name="Sun Q."/>
            <person name="Zhou Y."/>
        </authorList>
    </citation>
    <scope>NUCLEOTIDE SEQUENCE</scope>
    <source>
        <strain evidence="1">CGMCC 1.15448</strain>
    </source>
</reference>
<name>A0A8J2UJV8_9BACT</name>
<reference evidence="1" key="1">
    <citation type="journal article" date="2014" name="Int. J. Syst. Evol. Microbiol.">
        <title>Complete genome sequence of Corynebacterium casei LMG S-19264T (=DSM 44701T), isolated from a smear-ripened cheese.</title>
        <authorList>
            <consortium name="US DOE Joint Genome Institute (JGI-PGF)"/>
            <person name="Walter F."/>
            <person name="Albersmeier A."/>
            <person name="Kalinowski J."/>
            <person name="Ruckert C."/>
        </authorList>
    </citation>
    <scope>NUCLEOTIDE SEQUENCE</scope>
    <source>
        <strain evidence="1">CGMCC 1.15448</strain>
    </source>
</reference>
<sequence length="78" mass="9397">MPTGTNTRPSLIPRLREVKIYFNEKCLPASVASSFFEHYAKTGWLNKAGKPINWKQVAFRWKMRVYHKRPWLYDRKVR</sequence>
<keyword evidence="2" id="KW-1185">Reference proteome</keyword>
<evidence type="ECO:0000313" key="1">
    <source>
        <dbReference type="EMBL" id="GGB26126.1"/>
    </source>
</evidence>